<dbReference type="eggNOG" id="ENOG5033BWE">
    <property type="taxonomic scope" value="Bacteria"/>
</dbReference>
<evidence type="ECO:0000256" key="1">
    <source>
        <dbReference type="SAM" id="Phobius"/>
    </source>
</evidence>
<dbReference type="RefSeq" id="WP_035606408.1">
    <property type="nucleotide sequence ID" value="NZ_JEMG01000001.1"/>
</dbReference>
<comment type="caution">
    <text evidence="2">The sequence shown here is derived from an EMBL/GenBank/DDBJ whole genome shotgun (WGS) entry which is preliminary data.</text>
</comment>
<feature type="transmembrane region" description="Helical" evidence="1">
    <location>
        <begin position="74"/>
        <end position="94"/>
    </location>
</feature>
<dbReference type="Proteomes" id="UP000023268">
    <property type="component" value="Unassembled WGS sequence"/>
</dbReference>
<organism evidence="2 3">
    <name type="scientific">Hylemonella gracilis str. Niagara R</name>
    <dbReference type="NCBI Taxonomy" id="1458275"/>
    <lineage>
        <taxon>Bacteria</taxon>
        <taxon>Pseudomonadati</taxon>
        <taxon>Pseudomonadota</taxon>
        <taxon>Betaproteobacteria</taxon>
        <taxon>Burkholderiales</taxon>
        <taxon>Comamonadaceae</taxon>
        <taxon>Hylemonella</taxon>
    </lineage>
</organism>
<dbReference type="AlphaFoldDB" id="A0A016XLU9"/>
<feature type="transmembrane region" description="Helical" evidence="1">
    <location>
        <begin position="114"/>
        <end position="136"/>
    </location>
</feature>
<dbReference type="InterPro" id="IPR058965">
    <property type="entry name" value="SOI/HabA-like"/>
</dbReference>
<proteinExistence type="predicted"/>
<reference evidence="2 3" key="1">
    <citation type="submission" date="2014-02" db="EMBL/GenBank/DDBJ databases">
        <title>Draft Genome of Hylemonella gracilis isolated from the Niagara River.</title>
        <authorList>
            <person name="Pawlowski D.R."/>
            <person name="Koudelka G.B."/>
        </authorList>
    </citation>
    <scope>NUCLEOTIDE SEQUENCE [LARGE SCALE GENOMIC DNA]</scope>
    <source>
        <strain evidence="2 3">Niagara R</strain>
    </source>
</reference>
<dbReference type="EMBL" id="JEMG01000001">
    <property type="protein sequence ID" value="EYC52826.1"/>
    <property type="molecule type" value="Genomic_DNA"/>
</dbReference>
<keyword evidence="1" id="KW-0812">Transmembrane</keyword>
<evidence type="ECO:0000313" key="2">
    <source>
        <dbReference type="EMBL" id="EYC52826.1"/>
    </source>
</evidence>
<keyword evidence="1" id="KW-1133">Transmembrane helix</keyword>
<evidence type="ECO:0000313" key="3">
    <source>
        <dbReference type="Proteomes" id="UP000023268"/>
    </source>
</evidence>
<dbReference type="Pfam" id="PF26512">
    <property type="entry name" value="SOI"/>
    <property type="match status" value="1"/>
</dbReference>
<name>A0A016XLU9_9BURK</name>
<dbReference type="OrthoDB" id="512003at2"/>
<accession>A0A016XLU9</accession>
<sequence>MIDSAKHLVFHGTLVLLFGLLLGAPYGKAINRGAPAHIVNSWRIAHQSLPIAAILMFSVAAQLSSFSVPATVSWLIAGSLIASSYFFCVSMPLAAITGHRGLTRGKTFPENIVFFANIAGAWLSLIATLGLVYAAAVSL</sequence>
<keyword evidence="1" id="KW-0472">Membrane</keyword>
<protein>
    <recommendedName>
        <fullName evidence="4">DUF2269 family protein</fullName>
    </recommendedName>
</protein>
<feature type="transmembrane region" description="Helical" evidence="1">
    <location>
        <begin position="48"/>
        <end position="68"/>
    </location>
</feature>
<feature type="transmembrane region" description="Helical" evidence="1">
    <location>
        <begin position="6"/>
        <end position="27"/>
    </location>
</feature>
<evidence type="ECO:0008006" key="4">
    <source>
        <dbReference type="Google" id="ProtNLM"/>
    </source>
</evidence>
<dbReference type="STRING" id="1458275.AZ34_07205"/>
<gene>
    <name evidence="2" type="ORF">AZ34_07205</name>
</gene>